<dbReference type="EMBL" id="BOPC01000056">
    <property type="protein sequence ID" value="GIJ28862.1"/>
    <property type="molecule type" value="Genomic_DNA"/>
</dbReference>
<protein>
    <submittedName>
        <fullName evidence="1">Uncharacterized protein</fullName>
    </submittedName>
</protein>
<proteinExistence type="predicted"/>
<reference evidence="1 2" key="1">
    <citation type="submission" date="2021-01" db="EMBL/GenBank/DDBJ databases">
        <title>Whole genome shotgun sequence of Verrucosispora qiuiae NBRC 106684.</title>
        <authorList>
            <person name="Komaki H."/>
            <person name="Tamura T."/>
        </authorList>
    </citation>
    <scope>NUCLEOTIDE SEQUENCE [LARGE SCALE GENOMIC DNA]</scope>
    <source>
        <strain evidence="1 2">NBRC 106684</strain>
    </source>
</reference>
<evidence type="ECO:0000313" key="2">
    <source>
        <dbReference type="Proteomes" id="UP000653076"/>
    </source>
</evidence>
<accession>A0ABQ4JF96</accession>
<dbReference type="RefSeq" id="WP_204036362.1">
    <property type="nucleotide sequence ID" value="NZ_BOPC01000056.1"/>
</dbReference>
<organism evidence="1 2">
    <name type="scientific">Micromonospora qiuiae</name>
    <dbReference type="NCBI Taxonomy" id="502268"/>
    <lineage>
        <taxon>Bacteria</taxon>
        <taxon>Bacillati</taxon>
        <taxon>Actinomycetota</taxon>
        <taxon>Actinomycetes</taxon>
        <taxon>Micromonosporales</taxon>
        <taxon>Micromonosporaceae</taxon>
        <taxon>Micromonospora</taxon>
    </lineage>
</organism>
<sequence>MNDGWRDVEAGRRELDWSIAVGDPAEAAYLTPLGRQTASRMINDLEAFFGQGWLHKAVRPANGVAGPTMGPYFASLAGIGAFGTVVGLWARLQYLVDAATPGVGHLRRNLRANPVADEFRHHLALARLAVQAKVAGARVVLEPSKPEGGPGDLRAVRAGSDVFLELRTLGPDKKFLEYNQQVDQAQAFLRQLEHRHGVHWDGELPHEPTDQWREALGSAAQKSAADRATVEVALEDATLTVRPGPAPAGTVVSGPVWAADQGPRLLRALVAKAVKTESAGAAWLWLEDAGALWPLSTFTQDSLPRKEEALRQALDPLFDAHPHVLGVVLTSGQQRVGTPGDDIDHVGHRGVAFRRTLPGGLMRESVVVHRRLAVPGQYRLMAEMCADEPAWLDRALDALGVPGGLTALTIRPAAPIQRLSPGAPRPSGLYLPS</sequence>
<keyword evidence="2" id="KW-1185">Reference proteome</keyword>
<dbReference type="Proteomes" id="UP000653076">
    <property type="component" value="Unassembled WGS sequence"/>
</dbReference>
<name>A0ABQ4JF96_9ACTN</name>
<evidence type="ECO:0000313" key="1">
    <source>
        <dbReference type="EMBL" id="GIJ28862.1"/>
    </source>
</evidence>
<gene>
    <name evidence="1" type="ORF">Vqi01_40240</name>
</gene>
<comment type="caution">
    <text evidence="1">The sequence shown here is derived from an EMBL/GenBank/DDBJ whole genome shotgun (WGS) entry which is preliminary data.</text>
</comment>